<evidence type="ECO:0008006" key="3">
    <source>
        <dbReference type="Google" id="ProtNLM"/>
    </source>
</evidence>
<dbReference type="KEGG" id="ccoe:CETAM_03455"/>
<organism evidence="1 2">
    <name type="scientific">Corynebacterium comes</name>
    <dbReference type="NCBI Taxonomy" id="2675218"/>
    <lineage>
        <taxon>Bacteria</taxon>
        <taxon>Bacillati</taxon>
        <taxon>Actinomycetota</taxon>
        <taxon>Actinomycetes</taxon>
        <taxon>Mycobacteriales</taxon>
        <taxon>Corynebacteriaceae</taxon>
        <taxon>Corynebacterium</taxon>
    </lineage>
</organism>
<gene>
    <name evidence="1" type="ORF">CETAM_03455</name>
</gene>
<keyword evidence="2" id="KW-1185">Reference proteome</keyword>
<proteinExistence type="predicted"/>
<name>A0A6B8VLP2_9CORY</name>
<evidence type="ECO:0000313" key="2">
    <source>
        <dbReference type="Proteomes" id="UP000425178"/>
    </source>
</evidence>
<evidence type="ECO:0000313" key="1">
    <source>
        <dbReference type="EMBL" id="QGU03969.1"/>
    </source>
</evidence>
<sequence>MSKISTAILRGVSGAFIANSGVGKIGMPAEYSAGIQQMAASGIPAMAKLPSDKFGTLLGYAETGIGAALLAPFVPNKLAGAALTAFSGGLMTMYFANPENTEADGIRPSQEGTSLAKDVFMLAIGLALMAQGGNSK</sequence>
<dbReference type="EMBL" id="CP046453">
    <property type="protein sequence ID" value="QGU03969.1"/>
    <property type="molecule type" value="Genomic_DNA"/>
</dbReference>
<reference evidence="1 2" key="1">
    <citation type="journal article" date="2021" name="Int. J. Syst. Evol. Microbiol.">
        <title>Classification of three corynebacterial strains isolated from a small paddock in North Rhine-Westphalia: proposal of &lt;i&gt;Corynebacterium kalinowskii&lt;/i&gt; sp. nov., &lt;i&gt;Corynebacterium comes&lt;/i&gt; sp. nov. and &lt;i&gt;Corynebacterium occultum&lt;/i&gt; sp. nov.</title>
        <authorList>
            <person name="Schaffert L."/>
            <person name="Ruwe M."/>
            <person name="Milse J."/>
            <person name="Hanuschka K."/>
            <person name="Ortseifen V."/>
            <person name="Droste J."/>
            <person name="Brandt D."/>
            <person name="Schl L."/>
            <person name="Kutter Y."/>
            <person name="Vinke S."/>
            <person name="Vieh P."/>
            <person name="Jacob L."/>
            <person name="L N.C."/>
            <person name="Schulte-Berndt E."/>
            <person name="Hain C."/>
            <person name="Linder M."/>
            <person name="Schmidt P."/>
            <person name="Wollenschl L."/>
            <person name="Luttermann T."/>
            <person name="Thieme E."/>
            <person name="Hassa J."/>
            <person name="Haak M."/>
            <person name="Wittchen M."/>
            <person name="Mentz A."/>
            <person name="Persicke M."/>
            <person name="Busche T."/>
            <person name="R C."/>
        </authorList>
    </citation>
    <scope>NUCLEOTIDE SEQUENCE [LARGE SCALE GENOMIC DNA]</scope>
    <source>
        <strain evidence="1 2">2019</strain>
    </source>
</reference>
<accession>A0A6B8VLP2</accession>
<dbReference type="Proteomes" id="UP000425178">
    <property type="component" value="Chromosome"/>
</dbReference>
<dbReference type="AlphaFoldDB" id="A0A6B8VLP2"/>
<dbReference type="RefSeq" id="WP_156227091.1">
    <property type="nucleotide sequence ID" value="NZ_CP046453.1"/>
</dbReference>
<protein>
    <recommendedName>
        <fullName evidence="3">DoxX family membrane protein</fullName>
    </recommendedName>
</protein>